<gene>
    <name evidence="2" type="ORF">GW7_02438</name>
</gene>
<dbReference type="InParanoid" id="G5CAM6"/>
<protein>
    <submittedName>
        <fullName evidence="2">Uncharacterized protein</fullName>
    </submittedName>
</protein>
<feature type="region of interest" description="Disordered" evidence="1">
    <location>
        <begin position="62"/>
        <end position="162"/>
    </location>
</feature>
<dbReference type="Proteomes" id="UP000006813">
    <property type="component" value="Unassembled WGS sequence"/>
</dbReference>
<sequence>MSVEGEKGNNKASSRAFQGTSALEPRPPPPSIFNKEDSVTCGNAPAARFLYAIGFNIRAEQGETRHCDYGKNSETAKEQGLISPRNPRYPRRPGAVAREKLPCDFPQSPRQAAAPDTPKGAPKSSLGCPASRPAIASDGPVSRPGILGFSPVPTYSPRHAQP</sequence>
<evidence type="ECO:0000313" key="3">
    <source>
        <dbReference type="Proteomes" id="UP000006813"/>
    </source>
</evidence>
<evidence type="ECO:0000313" key="2">
    <source>
        <dbReference type="EMBL" id="EHB18587.1"/>
    </source>
</evidence>
<dbReference type="AlphaFoldDB" id="G5CAM6"/>
<feature type="region of interest" description="Disordered" evidence="1">
    <location>
        <begin position="1"/>
        <end position="39"/>
    </location>
</feature>
<reference evidence="2 3" key="1">
    <citation type="journal article" date="2011" name="Nature">
        <title>Genome sequencing reveals insights into physiology and longevity of the naked mole rat.</title>
        <authorList>
            <person name="Kim E.B."/>
            <person name="Fang X."/>
            <person name="Fushan A.A."/>
            <person name="Huang Z."/>
            <person name="Lobanov A.V."/>
            <person name="Han L."/>
            <person name="Marino S.M."/>
            <person name="Sun X."/>
            <person name="Turanov A.A."/>
            <person name="Yang P."/>
            <person name="Yim S.H."/>
            <person name="Zhao X."/>
            <person name="Kasaikina M.V."/>
            <person name="Stoletzki N."/>
            <person name="Peng C."/>
            <person name="Polak P."/>
            <person name="Xiong Z."/>
            <person name="Kiezun A."/>
            <person name="Zhu Y."/>
            <person name="Chen Y."/>
            <person name="Kryukov G.V."/>
            <person name="Zhang Q."/>
            <person name="Peshkin L."/>
            <person name="Yang L."/>
            <person name="Bronson R.T."/>
            <person name="Buffenstein R."/>
            <person name="Wang B."/>
            <person name="Han C."/>
            <person name="Li Q."/>
            <person name="Chen L."/>
            <person name="Zhao W."/>
            <person name="Sunyaev S.R."/>
            <person name="Park T.J."/>
            <person name="Zhang G."/>
            <person name="Wang J."/>
            <person name="Gladyshev V.N."/>
        </authorList>
    </citation>
    <scope>NUCLEOTIDE SEQUENCE [LARGE SCALE GENOMIC DNA]</scope>
</reference>
<feature type="compositionally biased region" description="Polar residues" evidence="1">
    <location>
        <begin position="10"/>
        <end position="21"/>
    </location>
</feature>
<accession>G5CAM6</accession>
<evidence type="ECO:0000256" key="1">
    <source>
        <dbReference type="SAM" id="MobiDB-lite"/>
    </source>
</evidence>
<proteinExistence type="predicted"/>
<organism evidence="2 3">
    <name type="scientific">Heterocephalus glaber</name>
    <name type="common">Naked mole rat</name>
    <dbReference type="NCBI Taxonomy" id="10181"/>
    <lineage>
        <taxon>Eukaryota</taxon>
        <taxon>Metazoa</taxon>
        <taxon>Chordata</taxon>
        <taxon>Craniata</taxon>
        <taxon>Vertebrata</taxon>
        <taxon>Euteleostomi</taxon>
        <taxon>Mammalia</taxon>
        <taxon>Eutheria</taxon>
        <taxon>Euarchontoglires</taxon>
        <taxon>Glires</taxon>
        <taxon>Rodentia</taxon>
        <taxon>Hystricomorpha</taxon>
        <taxon>Bathyergidae</taxon>
        <taxon>Heterocephalus</taxon>
    </lineage>
</organism>
<dbReference type="EMBL" id="JH174175">
    <property type="protein sequence ID" value="EHB18587.1"/>
    <property type="molecule type" value="Genomic_DNA"/>
</dbReference>
<name>G5CAM6_HETGA</name>
<feature type="compositionally biased region" description="Basic and acidic residues" evidence="1">
    <location>
        <begin position="62"/>
        <end position="77"/>
    </location>
</feature>